<dbReference type="RefSeq" id="WP_014388177.1">
    <property type="nucleotide sequence ID" value="NC_017025.1"/>
</dbReference>
<reference evidence="3 4" key="1">
    <citation type="journal article" date="2012" name="J. Bacteriol.">
        <title>Complete Genome Sequence of Flavobacterium indicum GPSTA100-9T, Isolated from Warm Spring Water.</title>
        <authorList>
            <person name="Barbier P."/>
            <person name="Houel A."/>
            <person name="Loux V."/>
            <person name="Poulain J."/>
            <person name="Bernardet J.F."/>
            <person name="Touchon M."/>
            <person name="Duchaud E."/>
        </authorList>
    </citation>
    <scope>NUCLEOTIDE SEQUENCE [LARGE SCALE GENOMIC DNA]</scope>
    <source>
        <strain evidence="4">DSM 17447 / CIP 109464 / GPTSA100-9</strain>
    </source>
</reference>
<reference evidence="4" key="2">
    <citation type="submission" date="2012-03" db="EMBL/GenBank/DDBJ databases">
        <title>Complete genome sequence of Flavobacterium indicum GPTSA100-9T, isolated from warm spring water.</title>
        <authorList>
            <person name="Barbier P."/>
            <person name="Houel A."/>
            <person name="Loux V."/>
            <person name="Poulain J."/>
            <person name="Bernardet J.-F."/>
            <person name="Touchon M."/>
            <person name="Duchaud E."/>
        </authorList>
    </citation>
    <scope>NUCLEOTIDE SEQUENCE [LARGE SCALE GENOMIC DNA]</scope>
    <source>
        <strain evidence="4">DSM 17447 / CIP 109464 / GPTSA100-9</strain>
    </source>
</reference>
<dbReference type="eggNOG" id="ENOG5032RHD">
    <property type="taxonomic scope" value="Bacteria"/>
</dbReference>
<organism evidence="3 4">
    <name type="scientific">Flavobacterium indicum (strain DSM 17447 / CIP 109464 / GPTSA100-9)</name>
    <dbReference type="NCBI Taxonomy" id="1094466"/>
    <lineage>
        <taxon>Bacteria</taxon>
        <taxon>Pseudomonadati</taxon>
        <taxon>Bacteroidota</taxon>
        <taxon>Flavobacteriia</taxon>
        <taxon>Flavobacteriales</taxon>
        <taxon>Flavobacteriaceae</taxon>
        <taxon>Flavobacterium</taxon>
    </lineage>
</organism>
<evidence type="ECO:0000313" key="4">
    <source>
        <dbReference type="Proteomes" id="UP000007599"/>
    </source>
</evidence>
<keyword evidence="1" id="KW-0812">Transmembrane</keyword>
<dbReference type="InterPro" id="IPR025209">
    <property type="entry name" value="DUF4209"/>
</dbReference>
<dbReference type="AlphaFoldDB" id="H8XV79"/>
<keyword evidence="4" id="KW-1185">Reference proteome</keyword>
<dbReference type="EMBL" id="HE774682">
    <property type="protein sequence ID" value="CCG53049.1"/>
    <property type="molecule type" value="Genomic_DNA"/>
</dbReference>
<evidence type="ECO:0000313" key="3">
    <source>
        <dbReference type="EMBL" id="CCG53049.1"/>
    </source>
</evidence>
<dbReference type="PATRIC" id="fig|1094466.5.peg.1063"/>
<dbReference type="HOGENOM" id="CLU_030413_0_0_10"/>
<proteinExistence type="predicted"/>
<protein>
    <recommendedName>
        <fullName evidence="2">DUF4209 domain-containing protein</fullName>
    </recommendedName>
</protein>
<evidence type="ECO:0000256" key="1">
    <source>
        <dbReference type="SAM" id="Phobius"/>
    </source>
</evidence>
<dbReference type="STRING" id="1094466.KQS_05415"/>
<dbReference type="Proteomes" id="UP000007599">
    <property type="component" value="Chromosome I"/>
</dbReference>
<dbReference type="OrthoDB" id="1123152at2"/>
<sequence length="589" mass="69032">MNDIPNEITDFYNSLENLQSLNIWNIQKELKNSERIENWDDKVIIERKVLSFNLNNGQLLSNSQITDLNGKIINNIHFSEIEIIYLKNRLNTTLNFWLKSRYSHILWQITKHKEFAEKAIDNYIETIKTIKANEVRELSILVSAIFYISRKSKIKIDESKELASELINELPYWLKGIIVNEILTQNYFTKNELVNISEKIINWIELDNPNSHFTNKNNLEIAVKLFDKIQKPKEPIYKLLAKNEDLILNQHPNDEDFVKITTIGNKASYLKKAKDKKNLEIVLKEYNRLKQKVKLKKISIPLDDKGTKLFNDYLKIKSESILKLPNESILAYFSVNEDILVDPIHNTKIAEDSIKKSVYHLFSTTTFDINSNHKNLNDKEKLEKQKIDNYIISHNIHCYSLFLKVFVNGVICGKINYYKIYEYLEEHTWFGEKFKRSISTDLDDDSTWLSMLAPGIHNLFSQFELSILMNTNKINNFILAIDSLTLKFEGALRDFIRLSGGNTTKDNQGELKEQLLDELLDNPKIKEYFSVKDIELFKNTFTNKGRNIRNNVAHSFMVFSDYNLQIALLIFFCILRLSKYKFNVKKACS</sequence>
<dbReference type="KEGG" id="fin:KQS_05415"/>
<accession>H8XV79</accession>
<keyword evidence="1" id="KW-1133">Transmembrane helix</keyword>
<evidence type="ECO:0000259" key="2">
    <source>
        <dbReference type="Pfam" id="PF13910"/>
    </source>
</evidence>
<keyword evidence="1" id="KW-0472">Membrane</keyword>
<dbReference type="Pfam" id="PF13910">
    <property type="entry name" value="DUF4209"/>
    <property type="match status" value="1"/>
</dbReference>
<name>H8XV79_FLAIG</name>
<feature type="transmembrane region" description="Helical" evidence="1">
    <location>
        <begin position="556"/>
        <end position="577"/>
    </location>
</feature>
<feature type="domain" description="DUF4209" evidence="2">
    <location>
        <begin position="489"/>
        <end position="574"/>
    </location>
</feature>
<gene>
    <name evidence="3" type="ordered locus">KQS_05415</name>
</gene>